<dbReference type="PROSITE" id="PS50931">
    <property type="entry name" value="HTH_LYSR"/>
    <property type="match status" value="1"/>
</dbReference>
<dbReference type="PANTHER" id="PTHR30118:SF15">
    <property type="entry name" value="TRANSCRIPTIONAL REGULATORY PROTEIN"/>
    <property type="match status" value="1"/>
</dbReference>
<dbReference type="SUPFAM" id="SSF46785">
    <property type="entry name" value="Winged helix' DNA-binding domain"/>
    <property type="match status" value="1"/>
</dbReference>
<dbReference type="InterPro" id="IPR050389">
    <property type="entry name" value="LysR-type_TF"/>
</dbReference>
<dbReference type="InterPro" id="IPR036390">
    <property type="entry name" value="WH_DNA-bd_sf"/>
</dbReference>
<evidence type="ECO:0000256" key="3">
    <source>
        <dbReference type="ARBA" id="ARBA00023125"/>
    </source>
</evidence>
<dbReference type="SUPFAM" id="SSF53850">
    <property type="entry name" value="Periplasmic binding protein-like II"/>
    <property type="match status" value="1"/>
</dbReference>
<evidence type="ECO:0000313" key="8">
    <source>
        <dbReference type="Proteomes" id="UP000831786"/>
    </source>
</evidence>
<sequence>MDSRSLPAFDLNLLRPLLALLEERSVTRAADRLHLSQPATSAALARLRRHYDDALLVRVGRTMQLTPFARDLLPAVGRAAAELEPVIGRKRLFDPARTERRFVIGATDYMTAILAGPVLRVLSSEAPRASLDFAPQPVRDGTLAPYDRLDLIVGPEGFGLPGASEELFVDDFVLIADPGNPLVRHPRPSIAELVELPHAIAYLNDPDHDNLQDLLGRAGIDRIIVGARLFGLATLPLLVADTEMVALVPRMLAAKASRTLSLAVFELPRGMEIPMAERMYWHPRDDADPAIEWLRGVLARTVPALSREPSGPAPRLLSPAAGPGDGDGDAGRAPARRGSGEPRVRPSGHGSSPRHPASG</sequence>
<protein>
    <submittedName>
        <fullName evidence="7">LysR family transcriptional regulator</fullName>
    </submittedName>
</protein>
<evidence type="ECO:0000256" key="4">
    <source>
        <dbReference type="ARBA" id="ARBA00023163"/>
    </source>
</evidence>
<dbReference type="Proteomes" id="UP000831786">
    <property type="component" value="Chromosome"/>
</dbReference>
<evidence type="ECO:0000256" key="2">
    <source>
        <dbReference type="ARBA" id="ARBA00023015"/>
    </source>
</evidence>
<gene>
    <name evidence="7" type="ORF">MUN78_00930</name>
</gene>
<reference evidence="7 8" key="1">
    <citation type="submission" date="2022-04" db="EMBL/GenBank/DDBJ databases">
        <title>Leucobacter sp. isolated from rhizosphere of garlic.</title>
        <authorList>
            <person name="Won M."/>
            <person name="Lee C.-M."/>
            <person name="Woen H.-Y."/>
            <person name="Kwon S.-W."/>
        </authorList>
    </citation>
    <scope>NUCLEOTIDE SEQUENCE [LARGE SCALE GENOMIC DNA]</scope>
    <source>
        <strain evidence="7 8">H21R-40</strain>
    </source>
</reference>
<name>A0ABY4FMD0_9MICO</name>
<dbReference type="EMBL" id="CP095045">
    <property type="protein sequence ID" value="UOQ57440.1"/>
    <property type="molecule type" value="Genomic_DNA"/>
</dbReference>
<proteinExistence type="inferred from homology"/>
<keyword evidence="4" id="KW-0804">Transcription</keyword>
<feature type="domain" description="HTH lysR-type" evidence="6">
    <location>
        <begin position="9"/>
        <end position="66"/>
    </location>
</feature>
<dbReference type="InterPro" id="IPR036388">
    <property type="entry name" value="WH-like_DNA-bd_sf"/>
</dbReference>
<comment type="similarity">
    <text evidence="1">Belongs to the LysR transcriptional regulatory family.</text>
</comment>
<keyword evidence="8" id="KW-1185">Reference proteome</keyword>
<dbReference type="InterPro" id="IPR037402">
    <property type="entry name" value="YidZ_PBP2"/>
</dbReference>
<organism evidence="7 8">
    <name type="scientific">Leucobacter allii</name>
    <dbReference type="NCBI Taxonomy" id="2932247"/>
    <lineage>
        <taxon>Bacteria</taxon>
        <taxon>Bacillati</taxon>
        <taxon>Actinomycetota</taxon>
        <taxon>Actinomycetes</taxon>
        <taxon>Micrococcales</taxon>
        <taxon>Microbacteriaceae</taxon>
        <taxon>Leucobacter</taxon>
    </lineage>
</organism>
<keyword evidence="2" id="KW-0805">Transcription regulation</keyword>
<dbReference type="Gene3D" id="1.10.10.10">
    <property type="entry name" value="Winged helix-like DNA-binding domain superfamily/Winged helix DNA-binding domain"/>
    <property type="match status" value="1"/>
</dbReference>
<feature type="region of interest" description="Disordered" evidence="5">
    <location>
        <begin position="305"/>
        <end position="359"/>
    </location>
</feature>
<keyword evidence="3" id="KW-0238">DNA-binding</keyword>
<accession>A0ABY4FMD0</accession>
<dbReference type="RefSeq" id="WP_244728178.1">
    <property type="nucleotide sequence ID" value="NZ_CP095045.1"/>
</dbReference>
<dbReference type="PANTHER" id="PTHR30118">
    <property type="entry name" value="HTH-TYPE TRANSCRIPTIONAL REGULATOR LEUO-RELATED"/>
    <property type="match status" value="1"/>
</dbReference>
<dbReference type="PRINTS" id="PR00039">
    <property type="entry name" value="HTHLYSR"/>
</dbReference>
<dbReference type="CDD" id="cd08417">
    <property type="entry name" value="PBP2_Nitroaromatics_like"/>
    <property type="match status" value="1"/>
</dbReference>
<dbReference type="Pfam" id="PF03466">
    <property type="entry name" value="LysR_substrate"/>
    <property type="match status" value="1"/>
</dbReference>
<evidence type="ECO:0000259" key="6">
    <source>
        <dbReference type="PROSITE" id="PS50931"/>
    </source>
</evidence>
<evidence type="ECO:0000256" key="1">
    <source>
        <dbReference type="ARBA" id="ARBA00009437"/>
    </source>
</evidence>
<dbReference type="InterPro" id="IPR005119">
    <property type="entry name" value="LysR_subst-bd"/>
</dbReference>
<evidence type="ECO:0000256" key="5">
    <source>
        <dbReference type="SAM" id="MobiDB-lite"/>
    </source>
</evidence>
<dbReference type="Gene3D" id="3.40.190.10">
    <property type="entry name" value="Periplasmic binding protein-like II"/>
    <property type="match status" value="2"/>
</dbReference>
<dbReference type="InterPro" id="IPR000847">
    <property type="entry name" value="LysR_HTH_N"/>
</dbReference>
<dbReference type="Pfam" id="PF00126">
    <property type="entry name" value="HTH_1"/>
    <property type="match status" value="1"/>
</dbReference>
<evidence type="ECO:0000313" key="7">
    <source>
        <dbReference type="EMBL" id="UOQ57440.1"/>
    </source>
</evidence>